<keyword evidence="2" id="KW-1185">Reference proteome</keyword>
<sequence>MEAPSLSNVDGELIEVADPYISLEEGKFVISNEAELKEKVSSEDYQSITSSLNLMNDNIEKSENLVHEEESVTVVGSSSANPASNQVSTNTVTAASQGKSGVDYYWWGYKVFFDSYQTRQIRNTLLGGATAAGVANQLSPWFSAPSAAIKAISGAIAAGGTGLAGIIASNDNGNGIWIRVTGYAVYTGIGPQ</sequence>
<evidence type="ECO:0000313" key="2">
    <source>
        <dbReference type="Proteomes" id="UP001596494"/>
    </source>
</evidence>
<dbReference type="Proteomes" id="UP001596494">
    <property type="component" value="Unassembled WGS sequence"/>
</dbReference>
<name>A0ABW2K0Y2_9BACI</name>
<dbReference type="RefSeq" id="WP_289217023.1">
    <property type="nucleotide sequence ID" value="NZ_JAPVRC010000011.1"/>
</dbReference>
<protein>
    <submittedName>
        <fullName evidence="1">Uncharacterized protein</fullName>
    </submittedName>
</protein>
<dbReference type="EMBL" id="JBHTBY010000002">
    <property type="protein sequence ID" value="MFC7319997.1"/>
    <property type="molecule type" value="Genomic_DNA"/>
</dbReference>
<gene>
    <name evidence="1" type="ORF">ACFQMN_03750</name>
</gene>
<reference evidence="2" key="1">
    <citation type="journal article" date="2019" name="Int. J. Syst. Evol. Microbiol.">
        <title>The Global Catalogue of Microorganisms (GCM) 10K type strain sequencing project: providing services to taxonomists for standard genome sequencing and annotation.</title>
        <authorList>
            <consortium name="The Broad Institute Genomics Platform"/>
            <consortium name="The Broad Institute Genome Sequencing Center for Infectious Disease"/>
            <person name="Wu L."/>
            <person name="Ma J."/>
        </authorList>
    </citation>
    <scope>NUCLEOTIDE SEQUENCE [LARGE SCALE GENOMIC DNA]</scope>
    <source>
        <strain evidence="2">CCUG 73951</strain>
    </source>
</reference>
<evidence type="ECO:0000313" key="1">
    <source>
        <dbReference type="EMBL" id="MFC7319997.1"/>
    </source>
</evidence>
<accession>A0ABW2K0Y2</accession>
<comment type="caution">
    <text evidence="1">The sequence shown here is derived from an EMBL/GenBank/DDBJ whole genome shotgun (WGS) entry which is preliminary data.</text>
</comment>
<proteinExistence type="predicted"/>
<organism evidence="1 2">
    <name type="scientific">Halobacillus campisalis</name>
    <dbReference type="NCBI Taxonomy" id="435909"/>
    <lineage>
        <taxon>Bacteria</taxon>
        <taxon>Bacillati</taxon>
        <taxon>Bacillota</taxon>
        <taxon>Bacilli</taxon>
        <taxon>Bacillales</taxon>
        <taxon>Bacillaceae</taxon>
        <taxon>Halobacillus</taxon>
    </lineage>
</organism>